<keyword evidence="5 6" id="KW-0560">Oxidoreductase</keyword>
<dbReference type="Pfam" id="PF02771">
    <property type="entry name" value="Acyl-CoA_dh_N"/>
    <property type="match status" value="1"/>
</dbReference>
<evidence type="ECO:0000256" key="4">
    <source>
        <dbReference type="ARBA" id="ARBA00022827"/>
    </source>
</evidence>
<proteinExistence type="inferred from homology"/>
<dbReference type="InterPro" id="IPR037069">
    <property type="entry name" value="AcylCoA_DH/ox_N_sf"/>
</dbReference>
<dbReference type="SUPFAM" id="SSF47203">
    <property type="entry name" value="Acyl-CoA dehydrogenase C-terminal domain-like"/>
    <property type="match status" value="1"/>
</dbReference>
<dbReference type="Gene3D" id="2.40.110.10">
    <property type="entry name" value="Butyryl-CoA Dehydrogenase, subunit A, domain 2"/>
    <property type="match status" value="1"/>
</dbReference>
<feature type="domain" description="Acyl-CoA oxidase/dehydrogenase middle" evidence="8">
    <location>
        <begin position="130"/>
        <end position="223"/>
    </location>
</feature>
<evidence type="ECO:0000313" key="11">
    <source>
        <dbReference type="Proteomes" id="UP000215616"/>
    </source>
</evidence>
<accession>A0A258DCH9</accession>
<name>A0A258DCH9_CAUVI</name>
<dbReference type="GO" id="GO:0016627">
    <property type="term" value="F:oxidoreductase activity, acting on the CH-CH group of donors"/>
    <property type="evidence" value="ECO:0007669"/>
    <property type="project" value="InterPro"/>
</dbReference>
<keyword evidence="3 6" id="KW-0285">Flavoprotein</keyword>
<dbReference type="Pfam" id="PF02770">
    <property type="entry name" value="Acyl-CoA_dh_M"/>
    <property type="match status" value="1"/>
</dbReference>
<dbReference type="InterPro" id="IPR013786">
    <property type="entry name" value="AcylCoA_DH/ox_N"/>
</dbReference>
<dbReference type="GO" id="GO:0050660">
    <property type="term" value="F:flavin adenine dinucleotide binding"/>
    <property type="evidence" value="ECO:0007669"/>
    <property type="project" value="InterPro"/>
</dbReference>
<dbReference type="Proteomes" id="UP000215616">
    <property type="component" value="Unassembled WGS sequence"/>
</dbReference>
<comment type="similarity">
    <text evidence="2 6">Belongs to the acyl-CoA dehydrogenase family.</text>
</comment>
<reference evidence="10 11" key="1">
    <citation type="submission" date="2017-03" db="EMBL/GenBank/DDBJ databases">
        <title>Lifting the veil on microbial sulfur biogeochemistry in mining wastewaters.</title>
        <authorList>
            <person name="Kantor R.S."/>
            <person name="Colenbrander Nelson T."/>
            <person name="Marshall S."/>
            <person name="Bennett D."/>
            <person name="Apte S."/>
            <person name="Camacho D."/>
            <person name="Thomas B.C."/>
            <person name="Warren L.A."/>
            <person name="Banfield J.F."/>
        </authorList>
    </citation>
    <scope>NUCLEOTIDE SEQUENCE [LARGE SCALE GENOMIC DNA]</scope>
    <source>
        <strain evidence="10">32-67-7</strain>
    </source>
</reference>
<feature type="domain" description="Acyl-CoA dehydrogenase/oxidase N-terminal" evidence="9">
    <location>
        <begin position="13"/>
        <end position="126"/>
    </location>
</feature>
<dbReference type="PANTHER" id="PTHR43292">
    <property type="entry name" value="ACYL-COA DEHYDROGENASE"/>
    <property type="match status" value="1"/>
</dbReference>
<sequence length="389" mass="42018">MSTRSGFQTPGPEAFLGEVRAFLAEQLTEDLRAAGRRTVGLFSDIDAGRVWQRRLRARGWAAPAWPQAFGGAGWNALQRFLFDRECVLNDAPLLFAAGVRSLGPLLIEQGSQAQRARYLPAILAGEDLWCQGFSEPGAGSDLAAIQSRAYRSGEHYRLNGQKIWTTGAHLANRMFMLARTGPNDAGRNGLTFLLVDMASPGVTVVPIPGLGGEHEFNHVFFDDTPVPVDQRVGAEGEGWRMAKRLMQLARSNNTPAASVRRALQQVRTLATAPEHAPRLARLAIDLEAFEQLEMRLLPGGKPRAGDDLAPSMLKLVGSELRQDIAALGLEAAGPFGAVGHWPETPDGHRGVGAAGREASARYWASRANTIYSGTSEIQRNLIARGLGLA</sequence>
<dbReference type="Pfam" id="PF00441">
    <property type="entry name" value="Acyl-CoA_dh_1"/>
    <property type="match status" value="1"/>
</dbReference>
<dbReference type="Gene3D" id="1.10.540.10">
    <property type="entry name" value="Acyl-CoA dehydrogenase/oxidase, N-terminal domain"/>
    <property type="match status" value="1"/>
</dbReference>
<dbReference type="InterPro" id="IPR046373">
    <property type="entry name" value="Acyl-CoA_Oxase/DH_mid-dom_sf"/>
</dbReference>
<dbReference type="InterPro" id="IPR009100">
    <property type="entry name" value="AcylCoA_DH/oxidase_NM_dom_sf"/>
</dbReference>
<evidence type="ECO:0000313" key="10">
    <source>
        <dbReference type="EMBL" id="OYX05092.1"/>
    </source>
</evidence>
<feature type="domain" description="Acyl-CoA dehydrogenase/oxidase C-terminal" evidence="7">
    <location>
        <begin position="257"/>
        <end position="386"/>
    </location>
</feature>
<dbReference type="InterPro" id="IPR052161">
    <property type="entry name" value="Mycobact_Acyl-CoA_DH"/>
</dbReference>
<dbReference type="Gene3D" id="1.20.140.10">
    <property type="entry name" value="Butyryl-CoA Dehydrogenase, subunit A, domain 3"/>
    <property type="match status" value="1"/>
</dbReference>
<dbReference type="SUPFAM" id="SSF56645">
    <property type="entry name" value="Acyl-CoA dehydrogenase NM domain-like"/>
    <property type="match status" value="1"/>
</dbReference>
<evidence type="ECO:0000259" key="9">
    <source>
        <dbReference type="Pfam" id="PF02771"/>
    </source>
</evidence>
<dbReference type="PANTHER" id="PTHR43292:SF3">
    <property type="entry name" value="ACYL-COA DEHYDROGENASE FADE29"/>
    <property type="match status" value="1"/>
</dbReference>
<dbReference type="AlphaFoldDB" id="A0A258DCH9"/>
<dbReference type="GO" id="GO:0005886">
    <property type="term" value="C:plasma membrane"/>
    <property type="evidence" value="ECO:0007669"/>
    <property type="project" value="TreeGrafter"/>
</dbReference>
<gene>
    <name evidence="10" type="ORF">B7Z12_04550</name>
</gene>
<dbReference type="FunFam" id="2.40.110.10:FF:000011">
    <property type="entry name" value="Acyl-CoA dehydrogenase FadE34"/>
    <property type="match status" value="1"/>
</dbReference>
<evidence type="ECO:0000259" key="7">
    <source>
        <dbReference type="Pfam" id="PF00441"/>
    </source>
</evidence>
<evidence type="ECO:0000256" key="3">
    <source>
        <dbReference type="ARBA" id="ARBA00022630"/>
    </source>
</evidence>
<evidence type="ECO:0000256" key="2">
    <source>
        <dbReference type="ARBA" id="ARBA00009347"/>
    </source>
</evidence>
<evidence type="ECO:0000256" key="5">
    <source>
        <dbReference type="ARBA" id="ARBA00023002"/>
    </source>
</evidence>
<protein>
    <submittedName>
        <fullName evidence="10">Acyl-CoA dehydrogenase</fullName>
    </submittedName>
</protein>
<evidence type="ECO:0000256" key="1">
    <source>
        <dbReference type="ARBA" id="ARBA00001974"/>
    </source>
</evidence>
<comment type="caution">
    <text evidence="10">The sequence shown here is derived from an EMBL/GenBank/DDBJ whole genome shotgun (WGS) entry which is preliminary data.</text>
</comment>
<organism evidence="10 11">
    <name type="scientific">Caulobacter vibrioides</name>
    <name type="common">Caulobacter crescentus</name>
    <dbReference type="NCBI Taxonomy" id="155892"/>
    <lineage>
        <taxon>Bacteria</taxon>
        <taxon>Pseudomonadati</taxon>
        <taxon>Pseudomonadota</taxon>
        <taxon>Alphaproteobacteria</taxon>
        <taxon>Caulobacterales</taxon>
        <taxon>Caulobacteraceae</taxon>
        <taxon>Caulobacter</taxon>
    </lineage>
</organism>
<dbReference type="InterPro" id="IPR006091">
    <property type="entry name" value="Acyl-CoA_Oxase/DH_mid-dom"/>
</dbReference>
<comment type="cofactor">
    <cofactor evidence="1 6">
        <name>FAD</name>
        <dbReference type="ChEBI" id="CHEBI:57692"/>
    </cofactor>
</comment>
<dbReference type="InterPro" id="IPR009075">
    <property type="entry name" value="AcylCo_DH/oxidase_C"/>
</dbReference>
<dbReference type="EMBL" id="NCDQ01000047">
    <property type="protein sequence ID" value="OYX05092.1"/>
    <property type="molecule type" value="Genomic_DNA"/>
</dbReference>
<dbReference type="InterPro" id="IPR036250">
    <property type="entry name" value="AcylCo_DH-like_C"/>
</dbReference>
<evidence type="ECO:0000259" key="8">
    <source>
        <dbReference type="Pfam" id="PF02770"/>
    </source>
</evidence>
<evidence type="ECO:0000256" key="6">
    <source>
        <dbReference type="RuleBase" id="RU362125"/>
    </source>
</evidence>
<keyword evidence="4 6" id="KW-0274">FAD</keyword>